<gene>
    <name evidence="8" type="ORF">IFM89_017846</name>
</gene>
<dbReference type="Proteomes" id="UP000631114">
    <property type="component" value="Unassembled WGS sequence"/>
</dbReference>
<feature type="compositionally biased region" description="Acidic residues" evidence="5">
    <location>
        <begin position="355"/>
        <end position="364"/>
    </location>
</feature>
<evidence type="ECO:0000259" key="7">
    <source>
        <dbReference type="PROSITE" id="PS51525"/>
    </source>
</evidence>
<evidence type="ECO:0000256" key="2">
    <source>
        <dbReference type="ARBA" id="ARBA00023117"/>
    </source>
</evidence>
<sequence length="423" mass="47220">MGHQEMKLVKGVGKNNKKRGSSSVIDLSRDLKKQALEWEGQFGKVLEKIMKHKHAWVFNSPVDVVGMGLHDYNAIIKQPMDLGTAKLNLERGLYSTPVEFAQDVRLTFNNALTYNPPGHDVFIMAKDLLARFERSFSPAFKKFQQQTQRNNHNVAQQQQQQMKWGGGDQHSDRFEERRAAAAYHRTPTVEAAVARKPMPVPTPREEVVVPEMEVTRPPVVLERSGGNGKLAKPKAKDLNKRMMTFEEKQKMSLCLEELPQEKMDQVVQIMRRRNAALSQKDDEIEVDIEVLDIETLWELDRFVCNYNKMVSKIKKIEALDGGQKPLVSADGNKSPVSEMTEAVASEKSKKIEPVCVEEDIDIGEDMPTHNFPPVEIEKESSSSGGSSGSDSDSSSGSDTSSDSDSDADDAQSPCVESKSSPKS</sequence>
<feature type="domain" description="Bromo" evidence="6">
    <location>
        <begin position="50"/>
        <end position="122"/>
    </location>
</feature>
<evidence type="ECO:0000256" key="5">
    <source>
        <dbReference type="SAM" id="MobiDB-lite"/>
    </source>
</evidence>
<feature type="region of interest" description="Disordered" evidence="5">
    <location>
        <begin position="323"/>
        <end position="423"/>
    </location>
</feature>
<dbReference type="Pfam" id="PF00439">
    <property type="entry name" value="Bromodomain"/>
    <property type="match status" value="1"/>
</dbReference>
<accession>A0A835LYG8</accession>
<comment type="caution">
    <text evidence="8">The sequence shown here is derived from an EMBL/GenBank/DDBJ whole genome shotgun (WGS) entry which is preliminary data.</text>
</comment>
<dbReference type="PROSITE" id="PS51525">
    <property type="entry name" value="NET"/>
    <property type="match status" value="1"/>
</dbReference>
<dbReference type="SUPFAM" id="SSF47370">
    <property type="entry name" value="Bromodomain"/>
    <property type="match status" value="1"/>
</dbReference>
<organism evidence="8 9">
    <name type="scientific">Coptis chinensis</name>
    <dbReference type="NCBI Taxonomy" id="261450"/>
    <lineage>
        <taxon>Eukaryota</taxon>
        <taxon>Viridiplantae</taxon>
        <taxon>Streptophyta</taxon>
        <taxon>Embryophyta</taxon>
        <taxon>Tracheophyta</taxon>
        <taxon>Spermatophyta</taxon>
        <taxon>Magnoliopsida</taxon>
        <taxon>Ranunculales</taxon>
        <taxon>Ranunculaceae</taxon>
        <taxon>Coptidoideae</taxon>
        <taxon>Coptis</taxon>
    </lineage>
</organism>
<evidence type="ECO:0000256" key="1">
    <source>
        <dbReference type="ARBA" id="ARBA00023015"/>
    </source>
</evidence>
<evidence type="ECO:0000256" key="3">
    <source>
        <dbReference type="ARBA" id="ARBA00023163"/>
    </source>
</evidence>
<dbReference type="OrthoDB" id="21449at2759"/>
<dbReference type="Gene3D" id="1.20.1270.220">
    <property type="match status" value="1"/>
</dbReference>
<dbReference type="InterPro" id="IPR001487">
    <property type="entry name" value="Bromodomain"/>
</dbReference>
<feature type="domain" description="NET" evidence="7">
    <location>
        <begin position="233"/>
        <end position="314"/>
    </location>
</feature>
<evidence type="ECO:0000259" key="6">
    <source>
        <dbReference type="PROSITE" id="PS50014"/>
    </source>
</evidence>
<dbReference type="PROSITE" id="PS50014">
    <property type="entry name" value="BROMODOMAIN_2"/>
    <property type="match status" value="1"/>
</dbReference>
<dbReference type="PANTHER" id="PTHR45926">
    <property type="entry name" value="OSJNBA0053K19.4 PROTEIN"/>
    <property type="match status" value="1"/>
</dbReference>
<dbReference type="Pfam" id="PF17035">
    <property type="entry name" value="BET"/>
    <property type="match status" value="1"/>
</dbReference>
<evidence type="ECO:0000256" key="4">
    <source>
        <dbReference type="PROSITE-ProRule" id="PRU00035"/>
    </source>
</evidence>
<keyword evidence="2 4" id="KW-0103">Bromodomain</keyword>
<evidence type="ECO:0000313" key="9">
    <source>
        <dbReference type="Proteomes" id="UP000631114"/>
    </source>
</evidence>
<dbReference type="InterPro" id="IPR038336">
    <property type="entry name" value="NET_sf"/>
</dbReference>
<keyword evidence="1" id="KW-0805">Transcription regulation</keyword>
<feature type="compositionally biased region" description="Low complexity" evidence="5">
    <location>
        <begin position="381"/>
        <end position="400"/>
    </location>
</feature>
<reference evidence="8 9" key="1">
    <citation type="submission" date="2020-10" db="EMBL/GenBank/DDBJ databases">
        <title>The Coptis chinensis genome and diversification of protoberbering-type alkaloids.</title>
        <authorList>
            <person name="Wang B."/>
            <person name="Shu S."/>
            <person name="Song C."/>
            <person name="Liu Y."/>
        </authorList>
    </citation>
    <scope>NUCLEOTIDE SEQUENCE [LARGE SCALE GENOMIC DNA]</scope>
    <source>
        <strain evidence="8">HL-2020</strain>
        <tissue evidence="8">Leaf</tissue>
    </source>
</reference>
<dbReference type="AlphaFoldDB" id="A0A835LYG8"/>
<protein>
    <submittedName>
        <fullName evidence="8">Uncharacterized protein</fullName>
    </submittedName>
</protein>
<keyword evidence="3" id="KW-0804">Transcription</keyword>
<dbReference type="Gene3D" id="1.20.920.10">
    <property type="entry name" value="Bromodomain-like"/>
    <property type="match status" value="1"/>
</dbReference>
<name>A0A835LYG8_9MAGN</name>
<proteinExistence type="predicted"/>
<dbReference type="EMBL" id="JADFTS010000004">
    <property type="protein sequence ID" value="KAF9609667.1"/>
    <property type="molecule type" value="Genomic_DNA"/>
</dbReference>
<keyword evidence="9" id="KW-1185">Reference proteome</keyword>
<feature type="region of interest" description="Disordered" evidence="5">
    <location>
        <begin position="1"/>
        <end position="25"/>
    </location>
</feature>
<dbReference type="PRINTS" id="PR00503">
    <property type="entry name" value="BROMODOMAIN"/>
</dbReference>
<dbReference type="InterPro" id="IPR027353">
    <property type="entry name" value="NET_dom"/>
</dbReference>
<dbReference type="SMART" id="SM00297">
    <property type="entry name" value="BROMO"/>
    <property type="match status" value="1"/>
</dbReference>
<evidence type="ECO:0000313" key="8">
    <source>
        <dbReference type="EMBL" id="KAF9609667.1"/>
    </source>
</evidence>
<dbReference type="InterPro" id="IPR036427">
    <property type="entry name" value="Bromodomain-like_sf"/>
</dbReference>